<evidence type="ECO:0008006" key="8">
    <source>
        <dbReference type="Google" id="ProtNLM"/>
    </source>
</evidence>
<dbReference type="Gene3D" id="2.130.10.130">
    <property type="entry name" value="Integrin alpha, N-terminal"/>
    <property type="match status" value="3"/>
</dbReference>
<dbReference type="InterPro" id="IPR013517">
    <property type="entry name" value="FG-GAP"/>
</dbReference>
<dbReference type="InterPro" id="IPR013519">
    <property type="entry name" value="Int_alpha_beta-p"/>
</dbReference>
<keyword evidence="1 6" id="KW-0732">Signal</keyword>
<evidence type="ECO:0000256" key="1">
    <source>
        <dbReference type="ARBA" id="ARBA00022729"/>
    </source>
</evidence>
<feature type="repeat" description="FG-GAP" evidence="5">
    <location>
        <begin position="309"/>
        <end position="371"/>
    </location>
</feature>
<reference evidence="7" key="1">
    <citation type="submission" date="2014-11" db="EMBL/GenBank/DDBJ databases">
        <authorList>
            <person name="Otto D Thomas"/>
            <person name="Naeem Raeece"/>
        </authorList>
    </citation>
    <scope>NUCLEOTIDE SEQUENCE</scope>
</reference>
<name>A0A0G4HY46_9ALVE</name>
<dbReference type="GO" id="GO:0007155">
    <property type="term" value="P:cell adhesion"/>
    <property type="evidence" value="ECO:0007669"/>
    <property type="project" value="InterPro"/>
</dbReference>
<feature type="signal peptide" evidence="6">
    <location>
        <begin position="1"/>
        <end position="17"/>
    </location>
</feature>
<dbReference type="InterPro" id="IPR028994">
    <property type="entry name" value="Integrin_alpha_N"/>
</dbReference>
<dbReference type="AlphaFoldDB" id="A0A0G4HY46"/>
<dbReference type="SMART" id="SM00191">
    <property type="entry name" value="Int_alpha"/>
    <property type="match status" value="6"/>
</dbReference>
<feature type="chain" id="PRO_5005192108" description="Integrin alpha-2 domain-containing protein" evidence="6">
    <location>
        <begin position="18"/>
        <end position="509"/>
    </location>
</feature>
<sequence>MLVSAIMGSALCVVVHCLSSFEVIGHIAVYRSMTRSNVSLPSFADPDGDTSKGSTYLIYGRNTTVSGVSWEDEIDTEGWDIDHGCAFKGVDASDFSGGSVASAGDVNKDGLAEIIIGASSADPGGRTSAGEAYVIFGTSADRTSYCGVQATFDLSSLDGSNGFVLNGVANTDRAGVVASAGDVNNDGVDDVLVGAGSASPNSRQAGGEVYVFFGKDTSILGAFDTSYELSNLDGSNGFTVQEVNRFCGLGLSLTPAGDINGDGIADIILGAETSDDGSDANSNKGAAYVIFGSNGAFASTLLVSALDGSNGFSIPGAARLDQAGTAVSSAGDINGDGVDDIAVGAPEADPDGRASAGETYVIFGKRTATAGAFDAVFDVTTFDGSNGFTVKGEKLNNKIGGSLSGGVDVNGDGLADLLIGGQGAASGDGTAYVIYGKNTATAGEFAASIDLLTLSKSDGVKILRGSDQTGSSVAALGDIDGDGVGDLVVGANFAHSFLGKAFVVFSEGE</sequence>
<keyword evidence="4" id="KW-0325">Glycoprotein</keyword>
<protein>
    <recommendedName>
        <fullName evidence="8">Integrin alpha-2 domain-containing protein</fullName>
    </recommendedName>
</protein>
<dbReference type="GO" id="GO:0016787">
    <property type="term" value="F:hydrolase activity"/>
    <property type="evidence" value="ECO:0007669"/>
    <property type="project" value="UniProtKB-KW"/>
</dbReference>
<dbReference type="VEuPathDB" id="CryptoDB:Cvel_33432"/>
<dbReference type="Pfam" id="PF01839">
    <property type="entry name" value="FG-GAP"/>
    <property type="match status" value="6"/>
</dbReference>
<evidence type="ECO:0000256" key="3">
    <source>
        <dbReference type="ARBA" id="ARBA00022801"/>
    </source>
</evidence>
<accession>A0A0G4HY46</accession>
<proteinExistence type="predicted"/>
<feature type="repeat" description="FG-GAP" evidence="5">
    <location>
        <begin position="385"/>
        <end position="443"/>
    </location>
</feature>
<dbReference type="PROSITE" id="PS51470">
    <property type="entry name" value="FG_GAP"/>
    <property type="match status" value="3"/>
</dbReference>
<evidence type="ECO:0000256" key="5">
    <source>
        <dbReference type="PROSITE-ProRule" id="PRU00803"/>
    </source>
</evidence>
<keyword evidence="3" id="KW-0378">Hydrolase</keyword>
<gene>
    <name evidence="7" type="ORF">Cvel_33432</name>
</gene>
<evidence type="ECO:0000256" key="4">
    <source>
        <dbReference type="ARBA" id="ARBA00023180"/>
    </source>
</evidence>
<dbReference type="PANTHER" id="PTHR23221:SF7">
    <property type="entry name" value="PHOSPHATIDYLINOSITOL-GLYCAN-SPECIFIC PHOSPHOLIPASE D"/>
    <property type="match status" value="1"/>
</dbReference>
<evidence type="ECO:0000256" key="6">
    <source>
        <dbReference type="SAM" id="SignalP"/>
    </source>
</evidence>
<evidence type="ECO:0000313" key="7">
    <source>
        <dbReference type="EMBL" id="CEM49455.1"/>
    </source>
</evidence>
<dbReference type="SUPFAM" id="SSF69318">
    <property type="entry name" value="Integrin alpha N-terminal domain"/>
    <property type="match status" value="1"/>
</dbReference>
<dbReference type="EMBL" id="CDMZ01004339">
    <property type="protein sequence ID" value="CEM49455.1"/>
    <property type="molecule type" value="Genomic_DNA"/>
</dbReference>
<dbReference type="PhylomeDB" id="A0A0G4HY46"/>
<organism evidence="7">
    <name type="scientific">Chromera velia CCMP2878</name>
    <dbReference type="NCBI Taxonomy" id="1169474"/>
    <lineage>
        <taxon>Eukaryota</taxon>
        <taxon>Sar</taxon>
        <taxon>Alveolata</taxon>
        <taxon>Colpodellida</taxon>
        <taxon>Chromeraceae</taxon>
        <taxon>Chromera</taxon>
    </lineage>
</organism>
<dbReference type="GO" id="GO:0008305">
    <property type="term" value="C:integrin complex"/>
    <property type="evidence" value="ECO:0007669"/>
    <property type="project" value="InterPro"/>
</dbReference>
<dbReference type="PRINTS" id="PR01185">
    <property type="entry name" value="INTEGRINA"/>
</dbReference>
<dbReference type="PANTHER" id="PTHR23221">
    <property type="entry name" value="GLYCOSYLPHOSPHATIDYLINOSITOL PHOSPHOLIPASE D"/>
    <property type="match status" value="1"/>
</dbReference>
<feature type="repeat" description="FG-GAP" evidence="5">
    <location>
        <begin position="235"/>
        <end position="299"/>
    </location>
</feature>
<keyword evidence="2" id="KW-0677">Repeat</keyword>
<dbReference type="InterPro" id="IPR000413">
    <property type="entry name" value="Integrin_alpha"/>
</dbReference>
<evidence type="ECO:0000256" key="2">
    <source>
        <dbReference type="ARBA" id="ARBA00022737"/>
    </source>
</evidence>